<evidence type="ECO:0000256" key="1">
    <source>
        <dbReference type="SAM" id="MobiDB-lite"/>
    </source>
</evidence>
<keyword evidence="2" id="KW-0732">Signal</keyword>
<reference evidence="3" key="2">
    <citation type="journal article" date="2022" name="Hortic Res">
        <title>The genome of Dioscorea zingiberensis sheds light on the biosynthesis, origin and evolution of the medicinally important diosgenin saponins.</title>
        <authorList>
            <person name="Li Y."/>
            <person name="Tan C."/>
            <person name="Li Z."/>
            <person name="Guo J."/>
            <person name="Li S."/>
            <person name="Chen X."/>
            <person name="Wang C."/>
            <person name="Dai X."/>
            <person name="Yang H."/>
            <person name="Song W."/>
            <person name="Hou L."/>
            <person name="Xu J."/>
            <person name="Tong Z."/>
            <person name="Xu A."/>
            <person name="Yuan X."/>
            <person name="Wang W."/>
            <person name="Yang Q."/>
            <person name="Chen L."/>
            <person name="Sun Z."/>
            <person name="Wang K."/>
            <person name="Pan B."/>
            <person name="Chen J."/>
            <person name="Bao Y."/>
            <person name="Liu F."/>
            <person name="Qi X."/>
            <person name="Gang D.R."/>
            <person name="Wen J."/>
            <person name="Li J."/>
        </authorList>
    </citation>
    <scope>NUCLEOTIDE SEQUENCE</scope>
    <source>
        <strain evidence="3">Dzin_1.0</strain>
    </source>
</reference>
<proteinExistence type="predicted"/>
<protein>
    <submittedName>
        <fullName evidence="3">Uncharacterized protein</fullName>
    </submittedName>
</protein>
<feature type="region of interest" description="Disordered" evidence="1">
    <location>
        <begin position="31"/>
        <end position="63"/>
    </location>
</feature>
<dbReference type="EMBL" id="JAGGNH010000005">
    <property type="protein sequence ID" value="KAJ0972812.1"/>
    <property type="molecule type" value="Genomic_DNA"/>
</dbReference>
<comment type="caution">
    <text evidence="3">The sequence shown here is derived from an EMBL/GenBank/DDBJ whole genome shotgun (WGS) entry which is preliminary data.</text>
</comment>
<keyword evidence="4" id="KW-1185">Reference proteome</keyword>
<evidence type="ECO:0000313" key="4">
    <source>
        <dbReference type="Proteomes" id="UP001085076"/>
    </source>
</evidence>
<gene>
    <name evidence="3" type="ORF">J5N97_020771</name>
</gene>
<accession>A0A9D5HE37</accession>
<name>A0A9D5HE37_9LILI</name>
<dbReference type="AlphaFoldDB" id="A0A9D5HE37"/>
<dbReference type="Proteomes" id="UP001085076">
    <property type="component" value="Miscellaneous, Linkage group lg05"/>
</dbReference>
<organism evidence="3 4">
    <name type="scientific">Dioscorea zingiberensis</name>
    <dbReference type="NCBI Taxonomy" id="325984"/>
    <lineage>
        <taxon>Eukaryota</taxon>
        <taxon>Viridiplantae</taxon>
        <taxon>Streptophyta</taxon>
        <taxon>Embryophyta</taxon>
        <taxon>Tracheophyta</taxon>
        <taxon>Spermatophyta</taxon>
        <taxon>Magnoliopsida</taxon>
        <taxon>Liliopsida</taxon>
        <taxon>Dioscoreales</taxon>
        <taxon>Dioscoreaceae</taxon>
        <taxon>Dioscorea</taxon>
    </lineage>
</organism>
<evidence type="ECO:0000313" key="3">
    <source>
        <dbReference type="EMBL" id="KAJ0972812.1"/>
    </source>
</evidence>
<feature type="signal peptide" evidence="2">
    <location>
        <begin position="1"/>
        <end position="24"/>
    </location>
</feature>
<sequence>MGARGSTGSLALCLLPLSSRHGEADEVCVRSSARGRLHSSRPDGARRRRPSDGSGALPPASGGISLRRLRSVMCAGLGFALTPALVGDLEVFFY</sequence>
<feature type="chain" id="PRO_5039414292" evidence="2">
    <location>
        <begin position="25"/>
        <end position="94"/>
    </location>
</feature>
<reference evidence="3" key="1">
    <citation type="submission" date="2021-03" db="EMBL/GenBank/DDBJ databases">
        <authorList>
            <person name="Li Z."/>
            <person name="Yang C."/>
        </authorList>
    </citation>
    <scope>NUCLEOTIDE SEQUENCE</scope>
    <source>
        <strain evidence="3">Dzin_1.0</strain>
        <tissue evidence="3">Leaf</tissue>
    </source>
</reference>
<evidence type="ECO:0000256" key="2">
    <source>
        <dbReference type="SAM" id="SignalP"/>
    </source>
</evidence>